<reference evidence="5 6" key="1">
    <citation type="journal article" date="2014" name="Int. J. Syst. Evol. Microbiol.">
        <title>Complete genome sequence of Corynebacterium casei LMG S-19264T (=DSM 44701T), isolated from a smear-ripened cheese.</title>
        <authorList>
            <consortium name="US DOE Joint Genome Institute (JGI-PGF)"/>
            <person name="Walter F."/>
            <person name="Albersmeier A."/>
            <person name="Kalinowski J."/>
            <person name="Ruckert C."/>
        </authorList>
    </citation>
    <scope>NUCLEOTIDE SEQUENCE [LARGE SCALE GENOMIC DNA]</scope>
    <source>
        <strain evidence="5 6">KCTC 12866</strain>
    </source>
</reference>
<evidence type="ECO:0000256" key="1">
    <source>
        <dbReference type="ARBA" id="ARBA00005750"/>
    </source>
</evidence>
<accession>A0A8J3G7E3</accession>
<organism evidence="5 6">
    <name type="scientific">Persicitalea jodogahamensis</name>
    <dbReference type="NCBI Taxonomy" id="402147"/>
    <lineage>
        <taxon>Bacteria</taxon>
        <taxon>Pseudomonadati</taxon>
        <taxon>Bacteroidota</taxon>
        <taxon>Cytophagia</taxon>
        <taxon>Cytophagales</taxon>
        <taxon>Spirosomataceae</taxon>
        <taxon>Persicitalea</taxon>
    </lineage>
</organism>
<keyword evidence="6" id="KW-1185">Reference proteome</keyword>
<dbReference type="SUPFAM" id="SSF89550">
    <property type="entry name" value="PHP domain-like"/>
    <property type="match status" value="1"/>
</dbReference>
<comment type="similarity">
    <text evidence="1">Belongs to the metallo-dependent hydrolases superfamily. CpsB/CapC family.</text>
</comment>
<dbReference type="PANTHER" id="PTHR39181:SF1">
    <property type="entry name" value="TYROSINE-PROTEIN PHOSPHATASE YWQE"/>
    <property type="match status" value="1"/>
</dbReference>
<evidence type="ECO:0000256" key="3">
    <source>
        <dbReference type="ARBA" id="ARBA00022801"/>
    </source>
</evidence>
<comment type="caution">
    <text evidence="5">The sequence shown here is derived from an EMBL/GenBank/DDBJ whole genome shotgun (WGS) entry which is preliminary data.</text>
</comment>
<dbReference type="GO" id="GO:0030145">
    <property type="term" value="F:manganese ion binding"/>
    <property type="evidence" value="ECO:0007669"/>
    <property type="project" value="InterPro"/>
</dbReference>
<dbReference type="Proteomes" id="UP000598271">
    <property type="component" value="Unassembled WGS sequence"/>
</dbReference>
<name>A0A8J3G7E3_9BACT</name>
<evidence type="ECO:0000256" key="4">
    <source>
        <dbReference type="ARBA" id="ARBA00051722"/>
    </source>
</evidence>
<dbReference type="EMBL" id="BMXF01000001">
    <property type="protein sequence ID" value="GHB55267.1"/>
    <property type="molecule type" value="Genomic_DNA"/>
</dbReference>
<dbReference type="GO" id="GO:0004725">
    <property type="term" value="F:protein tyrosine phosphatase activity"/>
    <property type="evidence" value="ECO:0007669"/>
    <property type="project" value="UniProtKB-EC"/>
</dbReference>
<comment type="catalytic activity">
    <reaction evidence="4">
        <text>O-phospho-L-tyrosyl-[protein] + H2O = L-tyrosyl-[protein] + phosphate</text>
        <dbReference type="Rhea" id="RHEA:10684"/>
        <dbReference type="Rhea" id="RHEA-COMP:10136"/>
        <dbReference type="Rhea" id="RHEA-COMP:20101"/>
        <dbReference type="ChEBI" id="CHEBI:15377"/>
        <dbReference type="ChEBI" id="CHEBI:43474"/>
        <dbReference type="ChEBI" id="CHEBI:46858"/>
        <dbReference type="ChEBI" id="CHEBI:61978"/>
        <dbReference type="EC" id="3.1.3.48"/>
    </reaction>
</comment>
<dbReference type="RefSeq" id="WP_189562827.1">
    <property type="nucleotide sequence ID" value="NZ_BMXF01000001.1"/>
</dbReference>
<evidence type="ECO:0000313" key="6">
    <source>
        <dbReference type="Proteomes" id="UP000598271"/>
    </source>
</evidence>
<evidence type="ECO:0000256" key="2">
    <source>
        <dbReference type="ARBA" id="ARBA00013064"/>
    </source>
</evidence>
<proteinExistence type="inferred from homology"/>
<dbReference type="EC" id="3.1.3.48" evidence="2"/>
<protein>
    <recommendedName>
        <fullName evidence="2">protein-tyrosine-phosphatase</fullName>
        <ecNumber evidence="2">3.1.3.48</ecNumber>
    </recommendedName>
</protein>
<dbReference type="InterPro" id="IPR016195">
    <property type="entry name" value="Pol/histidinol_Pase-like"/>
</dbReference>
<keyword evidence="3" id="KW-0378">Hydrolase</keyword>
<dbReference type="PANTHER" id="PTHR39181">
    <property type="entry name" value="TYROSINE-PROTEIN PHOSPHATASE YWQE"/>
    <property type="match status" value="1"/>
</dbReference>
<evidence type="ECO:0000313" key="5">
    <source>
        <dbReference type="EMBL" id="GHB55267.1"/>
    </source>
</evidence>
<dbReference type="AlphaFoldDB" id="A0A8J3G7E3"/>
<dbReference type="InterPro" id="IPR016667">
    <property type="entry name" value="Caps_polysacc_synth_CpsB/CapC"/>
</dbReference>
<dbReference type="Pfam" id="PF19567">
    <property type="entry name" value="CpsB_CapC"/>
    <property type="match status" value="1"/>
</dbReference>
<dbReference type="Gene3D" id="3.20.20.140">
    <property type="entry name" value="Metal-dependent hydrolases"/>
    <property type="match status" value="1"/>
</dbReference>
<sequence length="254" mass="28932">MILPTYPKQANISEDGSYLEKIGADLHLHVLPGIDDGSPSVEESLQILAAHHAAGIRRIIATPHIRSDFFPNDQHTIHAAWQLLTEAAADHWPDLVLTYAAEHFGDDYLMTLLEKGQVLPLFDRYVLVETSMRTEMPHFPQVLRAMIDHGWKPVLAHPERYRPWQQRPERYAELREMGIIFQVNLLSLGGQYGPTEKLLAQQMVRQGWIGAVGTDLHRANQYSYLRKAARTPEFAMLCDAPLLNHLVPEHEARN</sequence>
<gene>
    <name evidence="5" type="ORF">GCM10007390_05590</name>
</gene>